<dbReference type="PANTHER" id="PTHR10000">
    <property type="entry name" value="PHOSPHOSERINE PHOSPHATASE"/>
    <property type="match status" value="1"/>
</dbReference>
<dbReference type="InterPro" id="IPR036412">
    <property type="entry name" value="HAD-like_sf"/>
</dbReference>
<dbReference type="GO" id="GO:0016791">
    <property type="term" value="F:phosphatase activity"/>
    <property type="evidence" value="ECO:0007669"/>
    <property type="project" value="TreeGrafter"/>
</dbReference>
<dbReference type="SFLD" id="SFLDG01140">
    <property type="entry name" value="C2.B:_Phosphomannomutase_and_P"/>
    <property type="match status" value="1"/>
</dbReference>
<evidence type="ECO:0008006" key="3">
    <source>
        <dbReference type="Google" id="ProtNLM"/>
    </source>
</evidence>
<dbReference type="AlphaFoldDB" id="A0A172Q842"/>
<dbReference type="NCBIfam" id="TIGR01484">
    <property type="entry name" value="HAD-SF-IIB"/>
    <property type="match status" value="1"/>
</dbReference>
<dbReference type="GO" id="GO:0000287">
    <property type="term" value="F:magnesium ion binding"/>
    <property type="evidence" value="ECO:0007669"/>
    <property type="project" value="TreeGrafter"/>
</dbReference>
<reference evidence="1 2" key="1">
    <citation type="journal article" date="2016" name="Int. J. Syst. Evol. Microbiol.">
        <title>Streptococcuspantholopis sp. nov., isolated from faeces of the Tibetan antelope (Pantholops hodgsonii).</title>
        <authorList>
            <person name="Bai X."/>
            <person name="Xiong Y."/>
            <person name="Lu S."/>
            <person name="Jin D."/>
            <person name="Lai X."/>
            <person name="Yang J."/>
            <person name="Niu L."/>
            <person name="Hu S."/>
            <person name="Meng X."/>
            <person name="Pu J."/>
            <person name="Ye C."/>
            <person name="Xu J."/>
        </authorList>
    </citation>
    <scope>NUCLEOTIDE SEQUENCE [LARGE SCALE GENOMIC DNA]</scope>
    <source>
        <strain evidence="1 2">TA 26</strain>
    </source>
</reference>
<organism evidence="1 2">
    <name type="scientific">Streptococcus pantholopis</name>
    <dbReference type="NCBI Taxonomy" id="1811193"/>
    <lineage>
        <taxon>Bacteria</taxon>
        <taxon>Bacillati</taxon>
        <taxon>Bacillota</taxon>
        <taxon>Bacilli</taxon>
        <taxon>Lactobacillales</taxon>
        <taxon>Streptococcaceae</taxon>
        <taxon>Streptococcus</taxon>
    </lineage>
</organism>
<dbReference type="SUPFAM" id="SSF56784">
    <property type="entry name" value="HAD-like"/>
    <property type="match status" value="1"/>
</dbReference>
<evidence type="ECO:0000313" key="2">
    <source>
        <dbReference type="Proteomes" id="UP000077317"/>
    </source>
</evidence>
<accession>A0A172Q842</accession>
<keyword evidence="2" id="KW-1185">Reference proteome</keyword>
<dbReference type="SFLD" id="SFLDS00003">
    <property type="entry name" value="Haloacid_Dehalogenase"/>
    <property type="match status" value="1"/>
</dbReference>
<dbReference type="InterPro" id="IPR023214">
    <property type="entry name" value="HAD_sf"/>
</dbReference>
<sequence length="266" mass="29673">MREAFKLVAADMDGTFLDHQGEFSMERLKRVIASYKSRGILFAAASGRSLNNLKALFAEVQNDMAFIAENGTLVSHGTDIVFEGAIPREVYLTALEDLQQIPHFNPKNVILSGREGAYILTQADRSFFSRMSYYYGDLKRVDDFTGITDTVLKIDTKFPLEYTDISEKRINQRLTELAAVTTGFGAIDIIAKNINKGTAVEQLCKKLSIQPHQVLAFGDNLNDYEMLDYAGLAVAPQNARKEIKELADQVIADHSKGSVLSYMEKI</sequence>
<dbReference type="NCBIfam" id="TIGR00099">
    <property type="entry name" value="Cof-subfamily"/>
    <property type="match status" value="1"/>
</dbReference>
<gene>
    <name evidence="1" type="ORF">A0O21_06115</name>
</gene>
<dbReference type="KEGG" id="spat:A0O21_06115"/>
<dbReference type="GO" id="GO:0005829">
    <property type="term" value="C:cytosol"/>
    <property type="evidence" value="ECO:0007669"/>
    <property type="project" value="TreeGrafter"/>
</dbReference>
<proteinExistence type="predicted"/>
<reference evidence="2" key="2">
    <citation type="submission" date="2016-03" db="EMBL/GenBank/DDBJ databases">
        <title>Streptococcus antelopensis sp. nov., isolated from the feces of the Tibetan antelope (Pantholops hodgsonii) in Hoh Xil National Nature Reserve, Qinghai, China.</title>
        <authorList>
            <person name="Bai X."/>
        </authorList>
    </citation>
    <scope>NUCLEOTIDE SEQUENCE [LARGE SCALE GENOMIC DNA]</scope>
    <source>
        <strain evidence="2">TA 26</strain>
    </source>
</reference>
<dbReference type="InterPro" id="IPR000150">
    <property type="entry name" value="Cof"/>
</dbReference>
<dbReference type="Gene3D" id="3.40.50.1000">
    <property type="entry name" value="HAD superfamily/HAD-like"/>
    <property type="match status" value="1"/>
</dbReference>
<dbReference type="PANTHER" id="PTHR10000:SF53">
    <property type="entry name" value="5-AMINO-6-(5-PHOSPHO-D-RIBITYLAMINO)URACIL PHOSPHATASE YBJI-RELATED"/>
    <property type="match status" value="1"/>
</dbReference>
<dbReference type="STRING" id="1811193.A0O21_06115"/>
<protein>
    <recommendedName>
        <fullName evidence="3">HAD family hydrolase</fullName>
    </recommendedName>
</protein>
<dbReference type="EMBL" id="CP014699">
    <property type="protein sequence ID" value="AND79626.1"/>
    <property type="molecule type" value="Genomic_DNA"/>
</dbReference>
<dbReference type="InterPro" id="IPR006379">
    <property type="entry name" value="HAD-SF_hydro_IIB"/>
</dbReference>
<dbReference type="CDD" id="cd07518">
    <property type="entry name" value="HAD_YbiV-Like"/>
    <property type="match status" value="1"/>
</dbReference>
<dbReference type="OrthoDB" id="9814970at2"/>
<dbReference type="Pfam" id="PF08282">
    <property type="entry name" value="Hydrolase_3"/>
    <property type="match status" value="1"/>
</dbReference>
<name>A0A172Q842_9STRE</name>
<evidence type="ECO:0000313" key="1">
    <source>
        <dbReference type="EMBL" id="AND79626.1"/>
    </source>
</evidence>
<dbReference type="RefSeq" id="WP_067062905.1">
    <property type="nucleotide sequence ID" value="NZ_CP014699.1"/>
</dbReference>
<dbReference type="Proteomes" id="UP000077317">
    <property type="component" value="Chromosome"/>
</dbReference>
<dbReference type="Gene3D" id="3.30.1240.10">
    <property type="match status" value="1"/>
</dbReference>